<proteinExistence type="predicted"/>
<name>A0ABU6D824_9BACL</name>
<reference evidence="1 2" key="1">
    <citation type="submission" date="2023-03" db="EMBL/GenBank/DDBJ databases">
        <title>Bacillus Genome Sequencing.</title>
        <authorList>
            <person name="Dunlap C."/>
        </authorList>
    </citation>
    <scope>NUCLEOTIDE SEQUENCE [LARGE SCALE GENOMIC DNA]</scope>
    <source>
        <strain evidence="1 2">NRS-1351</strain>
    </source>
</reference>
<dbReference type="EMBL" id="JAROBY010000014">
    <property type="protein sequence ID" value="MEB4793901.1"/>
    <property type="molecule type" value="Genomic_DNA"/>
</dbReference>
<comment type="caution">
    <text evidence="1">The sequence shown here is derived from an EMBL/GenBank/DDBJ whole genome shotgun (WGS) entry which is preliminary data.</text>
</comment>
<protein>
    <submittedName>
        <fullName evidence="1">Uncharacterized protein</fullName>
    </submittedName>
</protein>
<gene>
    <name evidence="1" type="ORF">P5G65_08345</name>
</gene>
<keyword evidence="2" id="KW-1185">Reference proteome</keyword>
<evidence type="ECO:0000313" key="1">
    <source>
        <dbReference type="EMBL" id="MEB4793901.1"/>
    </source>
</evidence>
<accession>A0ABU6D824</accession>
<evidence type="ECO:0000313" key="2">
    <source>
        <dbReference type="Proteomes" id="UP001355653"/>
    </source>
</evidence>
<sequence>MAANGPRGLYLLFLEHVQHLMDSGAVIGAENAENSGKIHT</sequence>
<organism evidence="1 2">
    <name type="scientific">Paenibacillus chondroitinus</name>
    <dbReference type="NCBI Taxonomy" id="59842"/>
    <lineage>
        <taxon>Bacteria</taxon>
        <taxon>Bacillati</taxon>
        <taxon>Bacillota</taxon>
        <taxon>Bacilli</taxon>
        <taxon>Bacillales</taxon>
        <taxon>Paenibacillaceae</taxon>
        <taxon>Paenibacillus</taxon>
    </lineage>
</organism>
<dbReference type="RefSeq" id="WP_268597584.1">
    <property type="nucleotide sequence ID" value="NZ_JAROBY010000014.1"/>
</dbReference>
<dbReference type="Proteomes" id="UP001355653">
    <property type="component" value="Unassembled WGS sequence"/>
</dbReference>